<gene>
    <name evidence="5" type="ORF">F8C67_08340</name>
</gene>
<sequence length="736" mass="80465">MNGRIILFLLFSFVSLFSAGQITRNACTDQPVRIVILGSSTAAGSGPSHPDSTWVNKYRKNLKLINPQNEVINLAVGGYTTYRIMPDNFVTPANRPAVDSTHNITEALSLNPDAIIVNLPSNDRSWPMSEQLGNFDSLYSHSQNNGVPMYICTTQPIQGNWGVYQSSVKDSILAMFGPNAIDFFTPLADPNGNVYPNFAADAVHLNDSGHAVLFNQVWNKDILVDIAPTSPGVELVAIDLFVQGQACAGNQTNFSVAFANLGDVDATPVEIKIVIDGIDSVQSLVPFLVTSCSKPVIWFGDSLAPGTHRFDVTLLCPQDTTPANNTITVYRTFHQQPESGIDSKQYFCLEDSAHRNSTPLVGDTLLWFDSSYNPIAPTSFQFEGDTAFFALASTGPFTNKGILNCSPSDNITFNGNMFNLIADSTVTLSELRFISASSGTLYPIVDIYNGNYRGNENTASAWTRLIADTVNVANIGDSIVLPIHHMIQRGDTLGVYVHFAVSNQSLAYQAVNSPVTFKSDALTFQSGSGVAYNFGTVYDNRAIAASIEYDYGFNPQGKCAANLQYVQFLKDSLFLDWPDDTTAGWTGRSFQVDPAYSNITWRQLPTGTTLSTSSFVWIDSTVSYSDFDLELSLESPMGCLYVDTIRVKMQNDIGLSEHSKGYEVYPNPTNADLNLSGFDLGSEFQLVDLTGRVVKRGKVTSALHRLSMRELLSGVYVLTVETSGLKHNFRVVLTDD</sequence>
<dbReference type="Pfam" id="PF18962">
    <property type="entry name" value="Por_Secre_tail"/>
    <property type="match status" value="1"/>
</dbReference>
<feature type="chain" id="PRO_5026668636" evidence="2">
    <location>
        <begin position="20"/>
        <end position="736"/>
    </location>
</feature>
<evidence type="ECO:0000256" key="1">
    <source>
        <dbReference type="ARBA" id="ARBA00022729"/>
    </source>
</evidence>
<evidence type="ECO:0000313" key="6">
    <source>
        <dbReference type="Proteomes" id="UP000468650"/>
    </source>
</evidence>
<evidence type="ECO:0000259" key="3">
    <source>
        <dbReference type="Pfam" id="PF13472"/>
    </source>
</evidence>
<evidence type="ECO:0000259" key="4">
    <source>
        <dbReference type="Pfam" id="PF18962"/>
    </source>
</evidence>
<comment type="caution">
    <text evidence="5">The sequence shown here is derived from an EMBL/GenBank/DDBJ whole genome shotgun (WGS) entry which is preliminary data.</text>
</comment>
<keyword evidence="6" id="KW-1185">Reference proteome</keyword>
<feature type="domain" description="SGNH hydrolase-type esterase" evidence="3">
    <location>
        <begin position="37"/>
        <end position="212"/>
    </location>
</feature>
<dbReference type="InterPro" id="IPR013830">
    <property type="entry name" value="SGNH_hydro"/>
</dbReference>
<proteinExistence type="predicted"/>
<dbReference type="CDD" id="cd00229">
    <property type="entry name" value="SGNH_hydrolase"/>
    <property type="match status" value="1"/>
</dbReference>
<dbReference type="AlphaFoldDB" id="A0A6N6RFE6"/>
<organism evidence="5 6">
    <name type="scientific">Phaeocystidibacter luteus</name>
    <dbReference type="NCBI Taxonomy" id="911197"/>
    <lineage>
        <taxon>Bacteria</taxon>
        <taxon>Pseudomonadati</taxon>
        <taxon>Bacteroidota</taxon>
        <taxon>Flavobacteriia</taxon>
        <taxon>Flavobacteriales</taxon>
        <taxon>Phaeocystidibacteraceae</taxon>
        <taxon>Phaeocystidibacter</taxon>
    </lineage>
</organism>
<dbReference type="SUPFAM" id="SSF52266">
    <property type="entry name" value="SGNH hydrolase"/>
    <property type="match status" value="1"/>
</dbReference>
<dbReference type="InterPro" id="IPR036514">
    <property type="entry name" value="SGNH_hydro_sf"/>
</dbReference>
<name>A0A6N6RFE6_9FLAO</name>
<feature type="signal peptide" evidence="2">
    <location>
        <begin position="1"/>
        <end position="19"/>
    </location>
</feature>
<protein>
    <submittedName>
        <fullName evidence="5">T9SS type A sorting domain-containing protein</fullName>
    </submittedName>
</protein>
<evidence type="ECO:0000313" key="5">
    <source>
        <dbReference type="EMBL" id="KAB2809881.1"/>
    </source>
</evidence>
<dbReference type="OrthoDB" id="9792152at2"/>
<keyword evidence="1 2" id="KW-0732">Signal</keyword>
<accession>A0A6N6RFE6</accession>
<dbReference type="EMBL" id="WBVO01000006">
    <property type="protein sequence ID" value="KAB2809881.1"/>
    <property type="molecule type" value="Genomic_DNA"/>
</dbReference>
<dbReference type="InterPro" id="IPR026444">
    <property type="entry name" value="Secre_tail"/>
</dbReference>
<dbReference type="NCBIfam" id="TIGR04183">
    <property type="entry name" value="Por_Secre_tail"/>
    <property type="match status" value="1"/>
</dbReference>
<feature type="domain" description="Secretion system C-terminal sorting" evidence="4">
    <location>
        <begin position="664"/>
        <end position="724"/>
    </location>
</feature>
<dbReference type="Gene3D" id="3.40.50.1110">
    <property type="entry name" value="SGNH hydrolase"/>
    <property type="match status" value="1"/>
</dbReference>
<dbReference type="RefSeq" id="WP_151667381.1">
    <property type="nucleotide sequence ID" value="NZ_WBVO01000006.1"/>
</dbReference>
<reference evidence="5 6" key="1">
    <citation type="submission" date="2019-09" db="EMBL/GenBank/DDBJ databases">
        <title>Genomes of family Cryomorphaceae.</title>
        <authorList>
            <person name="Bowman J.P."/>
        </authorList>
    </citation>
    <scope>NUCLEOTIDE SEQUENCE [LARGE SCALE GENOMIC DNA]</scope>
    <source>
        <strain evidence="5 6">LMG 25704</strain>
    </source>
</reference>
<dbReference type="GO" id="GO:0016788">
    <property type="term" value="F:hydrolase activity, acting on ester bonds"/>
    <property type="evidence" value="ECO:0007669"/>
    <property type="project" value="UniProtKB-ARBA"/>
</dbReference>
<dbReference type="Proteomes" id="UP000468650">
    <property type="component" value="Unassembled WGS sequence"/>
</dbReference>
<evidence type="ECO:0000256" key="2">
    <source>
        <dbReference type="SAM" id="SignalP"/>
    </source>
</evidence>
<dbReference type="Pfam" id="PF13472">
    <property type="entry name" value="Lipase_GDSL_2"/>
    <property type="match status" value="1"/>
</dbReference>